<keyword evidence="2" id="KW-1185">Reference proteome</keyword>
<accession>A0AAW1PFE9</accession>
<evidence type="ECO:0000313" key="2">
    <source>
        <dbReference type="Proteomes" id="UP001465755"/>
    </source>
</evidence>
<gene>
    <name evidence="1" type="ORF">WJX73_010886</name>
</gene>
<reference evidence="1 2" key="1">
    <citation type="journal article" date="2024" name="Nat. Commun.">
        <title>Phylogenomics reveals the evolutionary origins of lichenization in chlorophyte algae.</title>
        <authorList>
            <person name="Puginier C."/>
            <person name="Libourel C."/>
            <person name="Otte J."/>
            <person name="Skaloud P."/>
            <person name="Haon M."/>
            <person name="Grisel S."/>
            <person name="Petersen M."/>
            <person name="Berrin J.G."/>
            <person name="Delaux P.M."/>
            <person name="Dal Grande F."/>
            <person name="Keller J."/>
        </authorList>
    </citation>
    <scope>NUCLEOTIDE SEQUENCE [LARGE SCALE GENOMIC DNA]</scope>
    <source>
        <strain evidence="1 2">SAG 2036</strain>
    </source>
</reference>
<sequence length="71" mass="8115">MRQVTIDFNYLKAPLGRLTVPRTAFKICSTFQKRMSCCMERSPRSSTNNCVMVSLPSRILASWGQISWLSL</sequence>
<dbReference type="EMBL" id="JALJOQ010000028">
    <property type="protein sequence ID" value="KAK9808056.1"/>
    <property type="molecule type" value="Genomic_DNA"/>
</dbReference>
<proteinExistence type="predicted"/>
<protein>
    <submittedName>
        <fullName evidence="1">Uncharacterized protein</fullName>
    </submittedName>
</protein>
<dbReference type="AlphaFoldDB" id="A0AAW1PFE9"/>
<name>A0AAW1PFE9_9CHLO</name>
<dbReference type="Proteomes" id="UP001465755">
    <property type="component" value="Unassembled WGS sequence"/>
</dbReference>
<organism evidence="1 2">
    <name type="scientific">Symbiochloris irregularis</name>
    <dbReference type="NCBI Taxonomy" id="706552"/>
    <lineage>
        <taxon>Eukaryota</taxon>
        <taxon>Viridiplantae</taxon>
        <taxon>Chlorophyta</taxon>
        <taxon>core chlorophytes</taxon>
        <taxon>Trebouxiophyceae</taxon>
        <taxon>Trebouxiales</taxon>
        <taxon>Trebouxiaceae</taxon>
        <taxon>Symbiochloris</taxon>
    </lineage>
</organism>
<evidence type="ECO:0000313" key="1">
    <source>
        <dbReference type="EMBL" id="KAK9808056.1"/>
    </source>
</evidence>
<comment type="caution">
    <text evidence="1">The sequence shown here is derived from an EMBL/GenBank/DDBJ whole genome shotgun (WGS) entry which is preliminary data.</text>
</comment>